<dbReference type="EMBL" id="GBRH01259549">
    <property type="protein sequence ID" value="JAD38346.1"/>
    <property type="molecule type" value="Transcribed_RNA"/>
</dbReference>
<reference evidence="2" key="1">
    <citation type="submission" date="2014-09" db="EMBL/GenBank/DDBJ databases">
        <authorList>
            <person name="Magalhaes I.L.F."/>
            <person name="Oliveira U."/>
            <person name="Santos F.R."/>
            <person name="Vidigal T.H.D.A."/>
            <person name="Brescovit A.D."/>
            <person name="Santos A.J."/>
        </authorList>
    </citation>
    <scope>NUCLEOTIDE SEQUENCE</scope>
    <source>
        <tissue evidence="2">Shoot tissue taken approximately 20 cm above the soil surface</tissue>
    </source>
</reference>
<sequence>MGGGKASNEHKTRRTHRTTDPSAVTPLATASKEVLLRNLCRRRGGSHGCLAVHGIFHKPDELEMRWCGRAVGRFPIPWLCSCFFEIKDRNLINPSVVN</sequence>
<evidence type="ECO:0000256" key="1">
    <source>
        <dbReference type="SAM" id="MobiDB-lite"/>
    </source>
</evidence>
<reference evidence="2" key="2">
    <citation type="journal article" date="2015" name="Data Brief">
        <title>Shoot transcriptome of the giant reed, Arundo donax.</title>
        <authorList>
            <person name="Barrero R.A."/>
            <person name="Guerrero F.D."/>
            <person name="Moolhuijzen P."/>
            <person name="Goolsby J.A."/>
            <person name="Tidwell J."/>
            <person name="Bellgard S.E."/>
            <person name="Bellgard M.I."/>
        </authorList>
    </citation>
    <scope>NUCLEOTIDE SEQUENCE</scope>
    <source>
        <tissue evidence="2">Shoot tissue taken approximately 20 cm above the soil surface</tissue>
    </source>
</reference>
<organism evidence="2">
    <name type="scientific">Arundo donax</name>
    <name type="common">Giant reed</name>
    <name type="synonym">Donax arundinaceus</name>
    <dbReference type="NCBI Taxonomy" id="35708"/>
    <lineage>
        <taxon>Eukaryota</taxon>
        <taxon>Viridiplantae</taxon>
        <taxon>Streptophyta</taxon>
        <taxon>Embryophyta</taxon>
        <taxon>Tracheophyta</taxon>
        <taxon>Spermatophyta</taxon>
        <taxon>Magnoliopsida</taxon>
        <taxon>Liliopsida</taxon>
        <taxon>Poales</taxon>
        <taxon>Poaceae</taxon>
        <taxon>PACMAD clade</taxon>
        <taxon>Arundinoideae</taxon>
        <taxon>Arundineae</taxon>
        <taxon>Arundo</taxon>
    </lineage>
</organism>
<accession>A0A0A8ZHQ9</accession>
<name>A0A0A8ZHQ9_ARUDO</name>
<protein>
    <submittedName>
        <fullName evidence="2">Uncharacterized protein</fullName>
    </submittedName>
</protein>
<feature type="region of interest" description="Disordered" evidence="1">
    <location>
        <begin position="1"/>
        <end position="27"/>
    </location>
</feature>
<dbReference type="AlphaFoldDB" id="A0A0A8ZHQ9"/>
<evidence type="ECO:0000313" key="2">
    <source>
        <dbReference type="EMBL" id="JAD38346.1"/>
    </source>
</evidence>
<proteinExistence type="predicted"/>